<accession>A0ABN8ZP14</accession>
<evidence type="ECO:0000313" key="2">
    <source>
        <dbReference type="EMBL" id="CAI9174726.1"/>
    </source>
</evidence>
<organism evidence="2 3">
    <name type="scientific">Rangifer tarandus platyrhynchus</name>
    <name type="common">Svalbard reindeer</name>
    <dbReference type="NCBI Taxonomy" id="3082113"/>
    <lineage>
        <taxon>Eukaryota</taxon>
        <taxon>Metazoa</taxon>
        <taxon>Chordata</taxon>
        <taxon>Craniata</taxon>
        <taxon>Vertebrata</taxon>
        <taxon>Euteleostomi</taxon>
        <taxon>Mammalia</taxon>
        <taxon>Eutheria</taxon>
        <taxon>Laurasiatheria</taxon>
        <taxon>Artiodactyla</taxon>
        <taxon>Ruminantia</taxon>
        <taxon>Pecora</taxon>
        <taxon>Cervidae</taxon>
        <taxon>Odocoileinae</taxon>
        <taxon>Rangifer</taxon>
    </lineage>
</organism>
<evidence type="ECO:0000256" key="1">
    <source>
        <dbReference type="SAM" id="MobiDB-lite"/>
    </source>
</evidence>
<dbReference type="EMBL" id="OX459940">
    <property type="protein sequence ID" value="CAI9174726.1"/>
    <property type="molecule type" value="Genomic_DNA"/>
</dbReference>
<dbReference type="Proteomes" id="UP001176941">
    <property type="component" value="Chromosome 4"/>
</dbReference>
<protein>
    <submittedName>
        <fullName evidence="2">Uncharacterized protein</fullName>
    </submittedName>
</protein>
<feature type="compositionally biased region" description="Low complexity" evidence="1">
    <location>
        <begin position="26"/>
        <end position="39"/>
    </location>
</feature>
<name>A0ABN8ZP14_RANTA</name>
<reference evidence="2" key="1">
    <citation type="submission" date="2023-04" db="EMBL/GenBank/DDBJ databases">
        <authorList>
            <consortium name="ELIXIR-Norway"/>
        </authorList>
    </citation>
    <scope>NUCLEOTIDE SEQUENCE [LARGE SCALE GENOMIC DNA]</scope>
</reference>
<gene>
    <name evidence="2" type="ORF">MRATA1EN1_LOCUS23688</name>
</gene>
<proteinExistence type="predicted"/>
<sequence length="138" mass="14652">MKADLKLQYDTTKCGLEGVCTLGVPAGSGHRGSPPSGRRQPQRSEVSGLQAGDMCGQEPFFHRHSEFRLSLTLEGGARMSWHVLSVCCASLLHMGKELGLCPASAASCPLWCGSRALGVRTGAPLLPLWAGRFLGSSR</sequence>
<evidence type="ECO:0000313" key="3">
    <source>
        <dbReference type="Proteomes" id="UP001176941"/>
    </source>
</evidence>
<keyword evidence="3" id="KW-1185">Reference proteome</keyword>
<feature type="region of interest" description="Disordered" evidence="1">
    <location>
        <begin position="26"/>
        <end position="50"/>
    </location>
</feature>